<evidence type="ECO:0000313" key="2">
    <source>
        <dbReference type="EMBL" id="KZD63357.1"/>
    </source>
</evidence>
<keyword evidence="1" id="KW-1133">Transmembrane helix</keyword>
<dbReference type="AlphaFoldDB" id="A0A164NCU0"/>
<dbReference type="PATRIC" id="fig|1396.535.peg.3988"/>
<accession>A0A164NCU0</accession>
<gene>
    <name evidence="2" type="ORF">B4088_3342</name>
</gene>
<sequence>MKKKWQRSVINGVGTGVDTGSKLIKLTWKYRWFSLLTGLVLYFVYQYTFIIPTLYAEPLDNKLPKNKTVFLTIKEHRYGLHHDGFSSLTEELKTWKKENDKILFRYPSMLPSEDAKVVVIYDRGLDSFEQYSTPFTVSSLPYTFYFQDKPYVTINKVSSKGTAELEFNGKKIIISANDTYSSWSYDRFQAVQVEIQNQGLVPINTFDLFPETKKKIEREKEKLKQK</sequence>
<feature type="transmembrane region" description="Helical" evidence="1">
    <location>
        <begin position="32"/>
        <end position="55"/>
    </location>
</feature>
<protein>
    <submittedName>
        <fullName evidence="2">Uncharacterized protein</fullName>
    </submittedName>
</protein>
<dbReference type="RefSeq" id="WP_063261656.1">
    <property type="nucleotide sequence ID" value="NZ_LJKE01000056.1"/>
</dbReference>
<keyword evidence="1" id="KW-0812">Transmembrane</keyword>
<name>A0A164NCU0_BACCE</name>
<keyword evidence="1" id="KW-0472">Membrane</keyword>
<proteinExistence type="predicted"/>
<dbReference type="Proteomes" id="UP000076482">
    <property type="component" value="Unassembled WGS sequence"/>
</dbReference>
<evidence type="ECO:0000256" key="1">
    <source>
        <dbReference type="SAM" id="Phobius"/>
    </source>
</evidence>
<evidence type="ECO:0000313" key="3">
    <source>
        <dbReference type="Proteomes" id="UP000076482"/>
    </source>
</evidence>
<dbReference type="EMBL" id="LJKE01000056">
    <property type="protein sequence ID" value="KZD63357.1"/>
    <property type="molecule type" value="Genomic_DNA"/>
</dbReference>
<comment type="caution">
    <text evidence="2">The sequence shown here is derived from an EMBL/GenBank/DDBJ whole genome shotgun (WGS) entry which is preliminary data.</text>
</comment>
<organism evidence="2 3">
    <name type="scientific">Bacillus cereus</name>
    <dbReference type="NCBI Taxonomy" id="1396"/>
    <lineage>
        <taxon>Bacteria</taxon>
        <taxon>Bacillati</taxon>
        <taxon>Bacillota</taxon>
        <taxon>Bacilli</taxon>
        <taxon>Bacillales</taxon>
        <taxon>Bacillaceae</taxon>
        <taxon>Bacillus</taxon>
        <taxon>Bacillus cereus group</taxon>
    </lineage>
</organism>
<reference evidence="2 3" key="1">
    <citation type="submission" date="2015-09" db="EMBL/GenBank/DDBJ databases">
        <title>Bacillus cereus food isolates.</title>
        <authorList>
            <person name="Boekhorst J."/>
        </authorList>
    </citation>
    <scope>NUCLEOTIDE SEQUENCE [LARGE SCALE GENOMIC DNA]</scope>
    <source>
        <strain evidence="2 3">B4088</strain>
    </source>
</reference>